<sequence length="119" mass="13675">MDASRINPVQPPVFDSYLVVRSGARRCCEDKAERKLVMRESKYAKVHKLYDQDNVLIGADGQHEDHILRRVEVVLKAMSSSRLAGLQESLMLRGNYKRETNPYHYLLESSRLSGDLWAP</sequence>
<accession>A0A0J6F9J1</accession>
<name>A0A0J6F9J1_COCPO</name>
<reference evidence="2" key="2">
    <citation type="journal article" date="2009" name="Genome Res.">
        <title>Comparative genomic analyses of the human fungal pathogens Coccidioides and their relatives.</title>
        <authorList>
            <person name="Sharpton T.J."/>
            <person name="Stajich J.E."/>
            <person name="Rounsley S.D."/>
            <person name="Gardner M.J."/>
            <person name="Wortman J.R."/>
            <person name="Jordar V.S."/>
            <person name="Maiti R."/>
            <person name="Kodira C.D."/>
            <person name="Neafsey D.E."/>
            <person name="Zeng Q."/>
            <person name="Hung C.-Y."/>
            <person name="McMahan C."/>
            <person name="Muszewska A."/>
            <person name="Grynberg M."/>
            <person name="Mandel M.A."/>
            <person name="Kellner E.M."/>
            <person name="Barker B.M."/>
            <person name="Galgiani J.N."/>
            <person name="Orbach M.J."/>
            <person name="Kirkland T.N."/>
            <person name="Cole G.T."/>
            <person name="Henn M.R."/>
            <person name="Birren B.W."/>
            <person name="Taylor J.W."/>
        </authorList>
    </citation>
    <scope>NUCLEOTIDE SEQUENCE [LARGE SCALE GENOMIC DNA]</scope>
    <source>
        <strain evidence="2">RMSCC 3488</strain>
    </source>
</reference>
<organism evidence="1 2">
    <name type="scientific">Coccidioides posadasii RMSCC 3488</name>
    <dbReference type="NCBI Taxonomy" id="454284"/>
    <lineage>
        <taxon>Eukaryota</taxon>
        <taxon>Fungi</taxon>
        <taxon>Dikarya</taxon>
        <taxon>Ascomycota</taxon>
        <taxon>Pezizomycotina</taxon>
        <taxon>Eurotiomycetes</taxon>
        <taxon>Eurotiomycetidae</taxon>
        <taxon>Onygenales</taxon>
        <taxon>Onygenaceae</taxon>
        <taxon>Coccidioides</taxon>
    </lineage>
</organism>
<protein>
    <submittedName>
        <fullName evidence="1">Uncharacterized protein</fullName>
    </submittedName>
</protein>
<dbReference type="AlphaFoldDB" id="A0A0J6F9J1"/>
<dbReference type="EMBL" id="DS268109">
    <property type="protein sequence ID" value="KMM65940.1"/>
    <property type="molecule type" value="Genomic_DNA"/>
</dbReference>
<proteinExistence type="predicted"/>
<gene>
    <name evidence="1" type="ORF">CPAG_02281</name>
</gene>
<dbReference type="Proteomes" id="UP000054567">
    <property type="component" value="Unassembled WGS sequence"/>
</dbReference>
<evidence type="ECO:0000313" key="2">
    <source>
        <dbReference type="Proteomes" id="UP000054567"/>
    </source>
</evidence>
<dbReference type="VEuPathDB" id="FungiDB:CPAG_02281"/>
<evidence type="ECO:0000313" key="1">
    <source>
        <dbReference type="EMBL" id="KMM65940.1"/>
    </source>
</evidence>
<reference evidence="2" key="3">
    <citation type="journal article" date="2010" name="Genome Res.">
        <title>Population genomic sequencing of Coccidioides fungi reveals recent hybridization and transposon control.</title>
        <authorList>
            <person name="Neafsey D.E."/>
            <person name="Barker B.M."/>
            <person name="Sharpton T.J."/>
            <person name="Stajich J.E."/>
            <person name="Park D.J."/>
            <person name="Whiston E."/>
            <person name="Hung C.-Y."/>
            <person name="McMahan C."/>
            <person name="White J."/>
            <person name="Sykes S."/>
            <person name="Heiman D."/>
            <person name="Young S."/>
            <person name="Zeng Q."/>
            <person name="Abouelleil A."/>
            <person name="Aftuck L."/>
            <person name="Bessette D."/>
            <person name="Brown A."/>
            <person name="FitzGerald M."/>
            <person name="Lui A."/>
            <person name="Macdonald J.P."/>
            <person name="Priest M."/>
            <person name="Orbach M.J."/>
            <person name="Galgiani J.N."/>
            <person name="Kirkland T.N."/>
            <person name="Cole G.T."/>
            <person name="Birren B.W."/>
            <person name="Henn M.R."/>
            <person name="Taylor J.W."/>
            <person name="Rounsley S.D."/>
        </authorList>
    </citation>
    <scope>NUCLEOTIDE SEQUENCE [LARGE SCALE GENOMIC DNA]</scope>
    <source>
        <strain evidence="2">RMSCC 3488</strain>
    </source>
</reference>
<reference evidence="1 2" key="1">
    <citation type="submission" date="2007-06" db="EMBL/GenBank/DDBJ databases">
        <title>The Genome Sequence of Coccidioides posadasii RMSCC_3488.</title>
        <authorList>
            <consortium name="Coccidioides Genome Resources Consortium"/>
            <consortium name="The Broad Institute Genome Sequencing Platform"/>
            <person name="Henn M.R."/>
            <person name="Sykes S."/>
            <person name="Young S."/>
            <person name="Jaffe D."/>
            <person name="Berlin A."/>
            <person name="Alvarez P."/>
            <person name="Butler J."/>
            <person name="Gnerre S."/>
            <person name="Grabherr M."/>
            <person name="Mauceli E."/>
            <person name="Brockman W."/>
            <person name="Kodira C."/>
            <person name="Alvarado L."/>
            <person name="Zeng Q."/>
            <person name="Crawford M."/>
            <person name="Antoine C."/>
            <person name="Devon K."/>
            <person name="Galgiani J."/>
            <person name="Orsborn K."/>
            <person name="Lewis M.L."/>
            <person name="Nusbaum C."/>
            <person name="Galagan J."/>
            <person name="Birren B."/>
        </authorList>
    </citation>
    <scope>NUCLEOTIDE SEQUENCE [LARGE SCALE GENOMIC DNA]</scope>
    <source>
        <strain evidence="1 2">RMSCC 3488</strain>
    </source>
</reference>